<protein>
    <recommendedName>
        <fullName evidence="4">Endonuclease/exonuclease/phosphatase domain-containing protein</fullName>
    </recommendedName>
</protein>
<dbReference type="OrthoDB" id="414844at2759"/>
<proteinExistence type="predicted"/>
<dbReference type="EMBL" id="LSRX01000535">
    <property type="protein sequence ID" value="OLP94628.1"/>
    <property type="molecule type" value="Genomic_DNA"/>
</dbReference>
<dbReference type="AlphaFoldDB" id="A0A1Q9DHH7"/>
<dbReference type="InterPro" id="IPR036691">
    <property type="entry name" value="Endo/exonu/phosph_ase_sf"/>
</dbReference>
<keyword evidence="3" id="KW-1185">Reference proteome</keyword>
<accession>A0A1Q9DHH7</accession>
<dbReference type="SUPFAM" id="SSF56219">
    <property type="entry name" value="DNase I-like"/>
    <property type="match status" value="1"/>
</dbReference>
<comment type="caution">
    <text evidence="2">The sequence shown here is derived from an EMBL/GenBank/DDBJ whole genome shotgun (WGS) entry which is preliminary data.</text>
</comment>
<name>A0A1Q9DHH7_SYMMI</name>
<evidence type="ECO:0008006" key="4">
    <source>
        <dbReference type="Google" id="ProtNLM"/>
    </source>
</evidence>
<dbReference type="Proteomes" id="UP000186817">
    <property type="component" value="Unassembled WGS sequence"/>
</dbReference>
<evidence type="ECO:0000256" key="1">
    <source>
        <dbReference type="SAM" id="MobiDB-lite"/>
    </source>
</evidence>
<dbReference type="OMA" id="QCILIEV"/>
<gene>
    <name evidence="2" type="ORF">AK812_SmicGene23324</name>
</gene>
<sequence length="525" mass="58272">MLWAMLEADELTKSKLWAALWGSLPCNDQRAQLLEISDMLKLQSPRSTEFPSAAGDLEESGSESTDSLRTHGVSFQSCAAEPLREISLNDPDPIFLYQANPNLQHEPHPKRFTVLTWNACAISFPLHIHPTKFVLGLILGCWWHDRYCDVPMRLDQDSAQARFARQAAYIQDSGADLVLLQEVLSTLMVQSLMRHLSDFDHTYLTSSPKPAAWVLWTGFVALVSLAQCILIEVPFCALRGTEGVWLSFFVRWMILATILALRWRNSVPAHFLLGDVAGQLVVLRRKESKALAGAEFGAEGFEIYDAGFRAERHDDPLNKPESAIEASSWLNVFFNVRPRGVLRVRVPLKRAARPAVLTLLNTHMPHNCDNSDLLQSLGRFAGDLAKQGPVILAGDFNPLPDIPLQNQLDPLLQNGLQAAGGLDDDLCTWDLNQALTRENAGTPRTMQLDFIFHVCPEARVPGASEDVCTSGLGGYGDHGSIESCGSYDFLDLTALRTTIADQEKFFCEGDPLSDHYGLISEFQID</sequence>
<feature type="region of interest" description="Disordered" evidence="1">
    <location>
        <begin position="47"/>
        <end position="68"/>
    </location>
</feature>
<evidence type="ECO:0000313" key="3">
    <source>
        <dbReference type="Proteomes" id="UP000186817"/>
    </source>
</evidence>
<dbReference type="Gene3D" id="3.60.10.10">
    <property type="entry name" value="Endonuclease/exonuclease/phosphatase"/>
    <property type="match status" value="1"/>
</dbReference>
<reference evidence="2 3" key="1">
    <citation type="submission" date="2016-02" db="EMBL/GenBank/DDBJ databases">
        <title>Genome analysis of coral dinoflagellate symbionts highlights evolutionary adaptations to a symbiotic lifestyle.</title>
        <authorList>
            <person name="Aranda M."/>
            <person name="Li Y."/>
            <person name="Liew Y.J."/>
            <person name="Baumgarten S."/>
            <person name="Simakov O."/>
            <person name="Wilson M."/>
            <person name="Piel J."/>
            <person name="Ashoor H."/>
            <person name="Bougouffa S."/>
            <person name="Bajic V.B."/>
            <person name="Ryu T."/>
            <person name="Ravasi T."/>
            <person name="Bayer T."/>
            <person name="Micklem G."/>
            <person name="Kim H."/>
            <person name="Bhak J."/>
            <person name="Lajeunesse T.C."/>
            <person name="Voolstra C.R."/>
        </authorList>
    </citation>
    <scope>NUCLEOTIDE SEQUENCE [LARGE SCALE GENOMIC DNA]</scope>
    <source>
        <strain evidence="2 3">CCMP2467</strain>
    </source>
</reference>
<organism evidence="2 3">
    <name type="scientific">Symbiodinium microadriaticum</name>
    <name type="common">Dinoflagellate</name>
    <name type="synonym">Zooxanthella microadriatica</name>
    <dbReference type="NCBI Taxonomy" id="2951"/>
    <lineage>
        <taxon>Eukaryota</taxon>
        <taxon>Sar</taxon>
        <taxon>Alveolata</taxon>
        <taxon>Dinophyceae</taxon>
        <taxon>Suessiales</taxon>
        <taxon>Symbiodiniaceae</taxon>
        <taxon>Symbiodinium</taxon>
    </lineage>
</organism>
<evidence type="ECO:0000313" key="2">
    <source>
        <dbReference type="EMBL" id="OLP94628.1"/>
    </source>
</evidence>